<protein>
    <submittedName>
        <fullName evidence="1">Uncharacterized protein</fullName>
    </submittedName>
</protein>
<dbReference type="RefSeq" id="WP_187721739.1">
    <property type="nucleotide sequence ID" value="NZ_BAABBL010000002.1"/>
</dbReference>
<name>A0A7H0H7X3_9ACTN</name>
<gene>
    <name evidence="1" type="ORF">H9L22_04340</name>
</gene>
<reference evidence="1 2" key="1">
    <citation type="submission" date="2020-08" db="EMBL/GenBank/DDBJ databases">
        <title>Genome sequence of Tessaracoccus defluvii JCM 17540T.</title>
        <authorList>
            <person name="Hyun D.-W."/>
            <person name="Bae J.-W."/>
        </authorList>
    </citation>
    <scope>NUCLEOTIDE SEQUENCE [LARGE SCALE GENOMIC DNA]</scope>
    <source>
        <strain evidence="1 2">JCM 17540</strain>
    </source>
</reference>
<proteinExistence type="predicted"/>
<dbReference type="EMBL" id="CP060789">
    <property type="protein sequence ID" value="QNP56639.1"/>
    <property type="molecule type" value="Genomic_DNA"/>
</dbReference>
<accession>A0A7H0H7X3</accession>
<dbReference type="Proteomes" id="UP000516117">
    <property type="component" value="Chromosome"/>
</dbReference>
<sequence>MKDEIERNQGTHGDESRAWFECDDGWGPLIADLESKLKVLSPDYTISQVKENFGGLRYYANVGDVDAETSKRFYDLIHEAESKSFEVCECCGQPGQLSRRGKHGWYKTLCSTCAERMNFEPVREAGTATP</sequence>
<evidence type="ECO:0000313" key="2">
    <source>
        <dbReference type="Proteomes" id="UP000516117"/>
    </source>
</evidence>
<dbReference type="AlphaFoldDB" id="A0A7H0H7X3"/>
<organism evidence="1 2">
    <name type="scientific">Tessaracoccus defluvii</name>
    <dbReference type="NCBI Taxonomy" id="1285901"/>
    <lineage>
        <taxon>Bacteria</taxon>
        <taxon>Bacillati</taxon>
        <taxon>Actinomycetota</taxon>
        <taxon>Actinomycetes</taxon>
        <taxon>Propionibacteriales</taxon>
        <taxon>Propionibacteriaceae</taxon>
        <taxon>Tessaracoccus</taxon>
    </lineage>
</organism>
<keyword evidence="2" id="KW-1185">Reference proteome</keyword>
<evidence type="ECO:0000313" key="1">
    <source>
        <dbReference type="EMBL" id="QNP56639.1"/>
    </source>
</evidence>
<dbReference type="KEGG" id="tdf:H9L22_04340"/>